<dbReference type="Gene3D" id="3.40.50.10630">
    <property type="entry name" value="Uracil-DNA glycosylase-like"/>
    <property type="match status" value="1"/>
</dbReference>
<evidence type="ECO:0000259" key="2">
    <source>
        <dbReference type="Pfam" id="PF17884"/>
    </source>
</evidence>
<evidence type="ECO:0000313" key="3">
    <source>
        <dbReference type="EMBL" id="QKR00259.1"/>
    </source>
</evidence>
<evidence type="ECO:0000256" key="1">
    <source>
        <dbReference type="ARBA" id="ARBA00022694"/>
    </source>
</evidence>
<gene>
    <name evidence="3" type="ORF">GWK48_07605</name>
</gene>
<dbReference type="RefSeq" id="WP_174631064.1">
    <property type="nucleotide sequence ID" value="NZ_CP049074.1"/>
</dbReference>
<name>A0A6N0NXC1_9CREN</name>
<dbReference type="GO" id="GO:0008033">
    <property type="term" value="P:tRNA processing"/>
    <property type="evidence" value="ECO:0007669"/>
    <property type="project" value="UniProtKB-KW"/>
</dbReference>
<dbReference type="Proteomes" id="UP000509301">
    <property type="component" value="Chromosome"/>
</dbReference>
<dbReference type="InterPro" id="IPR040777">
    <property type="entry name" value="DUF5591"/>
</dbReference>
<dbReference type="InterPro" id="IPR036895">
    <property type="entry name" value="Uracil-DNA_glycosylase-like_sf"/>
</dbReference>
<sequence length="184" mass="21882">MNCNELYNFLNVKEFIEIKKERDIDLFNHPVVKKWHQYFMEFWSSDKKIALLLPCTSVKPYSRSATHRLAYSLSRKYKLDDVIQVYSVSEPMLLVPREIEECYPFNSYDYPPSLMSEEEKEEFMRLLINPLMKISKLHEKIVGVLPKHHYNIVKRASELAGIKIELHPRGRLMFRTISEVIKSL</sequence>
<dbReference type="GeneID" id="55641804"/>
<evidence type="ECO:0000313" key="4">
    <source>
        <dbReference type="Proteomes" id="UP000509301"/>
    </source>
</evidence>
<organism evidence="3 4">
    <name type="scientific">Metallosphaera tengchongensis</name>
    <dbReference type="NCBI Taxonomy" id="1532350"/>
    <lineage>
        <taxon>Archaea</taxon>
        <taxon>Thermoproteota</taxon>
        <taxon>Thermoprotei</taxon>
        <taxon>Sulfolobales</taxon>
        <taxon>Sulfolobaceae</taxon>
        <taxon>Metallosphaera</taxon>
    </lineage>
</organism>
<dbReference type="OrthoDB" id="115061at2157"/>
<accession>A0A6N0NXC1</accession>
<dbReference type="AlphaFoldDB" id="A0A6N0NXC1"/>
<dbReference type="SUPFAM" id="SSF52141">
    <property type="entry name" value="Uracil-DNA glycosylase-like"/>
    <property type="match status" value="1"/>
</dbReference>
<keyword evidence="4" id="KW-1185">Reference proteome</keyword>
<keyword evidence="1" id="KW-0819">tRNA processing</keyword>
<proteinExistence type="predicted"/>
<dbReference type="Pfam" id="PF17884">
    <property type="entry name" value="DUF5591"/>
    <property type="match status" value="1"/>
</dbReference>
<protein>
    <recommendedName>
        <fullName evidence="2">DUF5591 domain-containing protein</fullName>
    </recommendedName>
</protein>
<dbReference type="KEGG" id="mten:GWK48_07605"/>
<feature type="domain" description="DUF5591" evidence="2">
    <location>
        <begin position="32"/>
        <end position="165"/>
    </location>
</feature>
<reference evidence="3 4" key="1">
    <citation type="submission" date="2020-02" db="EMBL/GenBank/DDBJ databases">
        <title>Comparative genome analysis reveals the metabolism and evolution of the thermophilic archaeal genus Metallosphaera.</title>
        <authorList>
            <person name="Jiang C."/>
        </authorList>
    </citation>
    <scope>NUCLEOTIDE SEQUENCE [LARGE SCALE GENOMIC DNA]</scope>
    <source>
        <strain evidence="3 4">Ric-A</strain>
    </source>
</reference>
<dbReference type="EMBL" id="CP049074">
    <property type="protein sequence ID" value="QKR00259.1"/>
    <property type="molecule type" value="Genomic_DNA"/>
</dbReference>